<evidence type="ECO:0000256" key="15">
    <source>
        <dbReference type="ARBA" id="ARBA00023136"/>
    </source>
</evidence>
<evidence type="ECO:0000256" key="3">
    <source>
        <dbReference type="ARBA" id="ARBA00005119"/>
    </source>
</evidence>
<dbReference type="PANTHER" id="PTHR46382">
    <property type="entry name" value="PHOSPHATIDATE CYTIDYLYLTRANSFERASE"/>
    <property type="match status" value="1"/>
</dbReference>
<dbReference type="EC" id="2.7.7.41" evidence="6 18"/>
<evidence type="ECO:0000256" key="1">
    <source>
        <dbReference type="ARBA" id="ARBA00001698"/>
    </source>
</evidence>
<evidence type="ECO:0000256" key="10">
    <source>
        <dbReference type="ARBA" id="ARBA00022679"/>
    </source>
</evidence>
<keyword evidence="12 18" id="KW-0548">Nucleotidyltransferase</keyword>
<comment type="pathway">
    <text evidence="4">Lipid metabolism.</text>
</comment>
<evidence type="ECO:0000256" key="13">
    <source>
        <dbReference type="ARBA" id="ARBA00022989"/>
    </source>
</evidence>
<evidence type="ECO:0000256" key="9">
    <source>
        <dbReference type="ARBA" id="ARBA00022516"/>
    </source>
</evidence>
<keyword evidence="16" id="KW-0594">Phospholipid biosynthesis</keyword>
<keyword evidence="13 19" id="KW-1133">Transmembrane helix</keyword>
<feature type="transmembrane region" description="Helical" evidence="19">
    <location>
        <begin position="92"/>
        <end position="110"/>
    </location>
</feature>
<evidence type="ECO:0000313" key="20">
    <source>
        <dbReference type="EMBL" id="WBO24186.1"/>
    </source>
</evidence>
<dbReference type="EMBL" id="CP115174">
    <property type="protein sequence ID" value="WBO24186.1"/>
    <property type="molecule type" value="Genomic_DNA"/>
</dbReference>
<keyword evidence="17" id="KW-1208">Phospholipid metabolism</keyword>
<feature type="transmembrane region" description="Helical" evidence="19">
    <location>
        <begin position="71"/>
        <end position="87"/>
    </location>
</feature>
<evidence type="ECO:0000256" key="18">
    <source>
        <dbReference type="RuleBase" id="RU003938"/>
    </source>
</evidence>
<dbReference type="Proteomes" id="UP001210865">
    <property type="component" value="Chromosome"/>
</dbReference>
<evidence type="ECO:0000256" key="16">
    <source>
        <dbReference type="ARBA" id="ARBA00023209"/>
    </source>
</evidence>
<evidence type="ECO:0000256" key="6">
    <source>
        <dbReference type="ARBA" id="ARBA00012487"/>
    </source>
</evidence>
<evidence type="ECO:0000313" key="21">
    <source>
        <dbReference type="Proteomes" id="UP001210865"/>
    </source>
</evidence>
<dbReference type="PANTHER" id="PTHR46382:SF1">
    <property type="entry name" value="PHOSPHATIDATE CYTIDYLYLTRANSFERASE"/>
    <property type="match status" value="1"/>
</dbReference>
<feature type="transmembrane region" description="Helical" evidence="19">
    <location>
        <begin position="155"/>
        <end position="176"/>
    </location>
</feature>
<feature type="transmembrane region" description="Helical" evidence="19">
    <location>
        <begin position="116"/>
        <end position="135"/>
    </location>
</feature>
<evidence type="ECO:0000256" key="17">
    <source>
        <dbReference type="ARBA" id="ARBA00023264"/>
    </source>
</evidence>
<name>A0ABY7NXV7_9SPHN</name>
<evidence type="ECO:0000256" key="2">
    <source>
        <dbReference type="ARBA" id="ARBA00004651"/>
    </source>
</evidence>
<comment type="catalytic activity">
    <reaction evidence="1 18">
        <text>a 1,2-diacyl-sn-glycero-3-phosphate + CTP + H(+) = a CDP-1,2-diacyl-sn-glycerol + diphosphate</text>
        <dbReference type="Rhea" id="RHEA:16229"/>
        <dbReference type="ChEBI" id="CHEBI:15378"/>
        <dbReference type="ChEBI" id="CHEBI:33019"/>
        <dbReference type="ChEBI" id="CHEBI:37563"/>
        <dbReference type="ChEBI" id="CHEBI:58332"/>
        <dbReference type="ChEBI" id="CHEBI:58608"/>
        <dbReference type="EC" id="2.7.7.41"/>
    </reaction>
</comment>
<evidence type="ECO:0000256" key="5">
    <source>
        <dbReference type="ARBA" id="ARBA00010185"/>
    </source>
</evidence>
<accession>A0ABY7NXV7</accession>
<dbReference type="PROSITE" id="PS01315">
    <property type="entry name" value="CDS"/>
    <property type="match status" value="1"/>
</dbReference>
<dbReference type="InterPro" id="IPR000374">
    <property type="entry name" value="PC_trans"/>
</dbReference>
<evidence type="ECO:0000256" key="11">
    <source>
        <dbReference type="ARBA" id="ARBA00022692"/>
    </source>
</evidence>
<dbReference type="GO" id="GO:0004605">
    <property type="term" value="F:phosphatidate cytidylyltransferase activity"/>
    <property type="evidence" value="ECO:0007669"/>
    <property type="project" value="UniProtKB-EC"/>
</dbReference>
<comment type="subcellular location">
    <subcellularLocation>
        <location evidence="2">Cell membrane</location>
        <topology evidence="2">Multi-pass membrane protein</topology>
    </subcellularLocation>
</comment>
<keyword evidence="14" id="KW-0443">Lipid metabolism</keyword>
<keyword evidence="8" id="KW-1003">Cell membrane</keyword>
<sequence>MTGIVLIVVAVGCLVYGGEPFWMLLSLAALIMMAEWAGLIRAPRWQAWLAIGGLLLPVVLAEPHVDLPAKAAWYALLAVTLVVGIASRNLRLAAGMLYAGLPVLSLFYIHDQYDGIDLSFWSLAIVWATDIGAYFSGRTFGGPKLAPIWSPNKTWSGLIGGMACATIVGFALTTVLHVQLRLAALSALLAVAAQMGDLFESQMKRRAGVKDSGKLLPGHGGVMDRLDGAVPVLCIVALIVASGLL</sequence>
<keyword evidence="15 19" id="KW-0472">Membrane</keyword>
<evidence type="ECO:0000256" key="14">
    <source>
        <dbReference type="ARBA" id="ARBA00023098"/>
    </source>
</evidence>
<dbReference type="Pfam" id="PF01148">
    <property type="entry name" value="CTP_transf_1"/>
    <property type="match status" value="1"/>
</dbReference>
<keyword evidence="9" id="KW-0444">Lipid biosynthesis</keyword>
<keyword evidence="10 18" id="KW-0808">Transferase</keyword>
<proteinExistence type="inferred from homology"/>
<evidence type="ECO:0000256" key="7">
    <source>
        <dbReference type="ARBA" id="ARBA00019373"/>
    </source>
</evidence>
<reference evidence="20 21" key="1">
    <citation type="submission" date="2022-12" db="EMBL/GenBank/DDBJ databases">
        <title>Sphingomonas abieness sp. nov., an endophytic bacterium isolated from Abies koreana.</title>
        <authorList>
            <person name="Jiang L."/>
            <person name="Lee J."/>
        </authorList>
    </citation>
    <scope>NUCLEOTIDE SEQUENCE [LARGE SCALE GENOMIC DNA]</scope>
    <source>
        <strain evidence="21">PAMB 00755</strain>
    </source>
</reference>
<evidence type="ECO:0000256" key="4">
    <source>
        <dbReference type="ARBA" id="ARBA00005189"/>
    </source>
</evidence>
<keyword evidence="11 18" id="KW-0812">Transmembrane</keyword>
<gene>
    <name evidence="20" type="ORF">PBT88_08810</name>
</gene>
<evidence type="ECO:0000256" key="12">
    <source>
        <dbReference type="ARBA" id="ARBA00022695"/>
    </source>
</evidence>
<protein>
    <recommendedName>
        <fullName evidence="7 18">Phosphatidate cytidylyltransferase</fullName>
        <ecNumber evidence="6 18">2.7.7.41</ecNumber>
    </recommendedName>
</protein>
<comment type="pathway">
    <text evidence="3 18">Phospholipid metabolism; CDP-diacylglycerol biosynthesis; CDP-diacylglycerol from sn-glycerol 3-phosphate: step 3/3.</text>
</comment>
<keyword evidence="21" id="KW-1185">Reference proteome</keyword>
<feature type="transmembrane region" description="Helical" evidence="19">
    <location>
        <begin position="47"/>
        <end position="65"/>
    </location>
</feature>
<organism evidence="20 21">
    <name type="scientific">Sphingomonas abietis</name>
    <dbReference type="NCBI Taxonomy" id="3012344"/>
    <lineage>
        <taxon>Bacteria</taxon>
        <taxon>Pseudomonadati</taxon>
        <taxon>Pseudomonadota</taxon>
        <taxon>Alphaproteobacteria</taxon>
        <taxon>Sphingomonadales</taxon>
        <taxon>Sphingomonadaceae</taxon>
        <taxon>Sphingomonas</taxon>
    </lineage>
</organism>
<comment type="similarity">
    <text evidence="5 18">Belongs to the CDS family.</text>
</comment>
<dbReference type="RefSeq" id="WP_270078815.1">
    <property type="nucleotide sequence ID" value="NZ_CP115174.1"/>
</dbReference>
<evidence type="ECO:0000256" key="8">
    <source>
        <dbReference type="ARBA" id="ARBA00022475"/>
    </source>
</evidence>
<evidence type="ECO:0000256" key="19">
    <source>
        <dbReference type="SAM" id="Phobius"/>
    </source>
</evidence>